<evidence type="ECO:0000256" key="3">
    <source>
        <dbReference type="ARBA" id="ARBA00023199"/>
    </source>
</evidence>
<dbReference type="AlphaFoldDB" id="A0A4R1Y317"/>
<keyword evidence="2" id="KW-0227">DNA damage</keyword>
<evidence type="ECO:0000256" key="1">
    <source>
        <dbReference type="ARBA" id="ARBA00010945"/>
    </source>
</evidence>
<organism evidence="7 8">
    <name type="scientific">Acinetobacter calcoaceticus</name>
    <dbReference type="NCBI Taxonomy" id="471"/>
    <lineage>
        <taxon>Bacteria</taxon>
        <taxon>Pseudomonadati</taxon>
        <taxon>Pseudomonadota</taxon>
        <taxon>Gammaproteobacteria</taxon>
        <taxon>Moraxellales</taxon>
        <taxon>Moraxellaceae</taxon>
        <taxon>Acinetobacter</taxon>
        <taxon>Acinetobacter calcoaceticus/baumannii complex</taxon>
    </lineage>
</organism>
<dbReference type="GO" id="GO:0009432">
    <property type="term" value="P:SOS response"/>
    <property type="evidence" value="ECO:0007669"/>
    <property type="project" value="UniProtKB-KW"/>
</dbReference>
<dbReference type="Proteomes" id="UP000294963">
    <property type="component" value="Unassembled WGS sequence"/>
</dbReference>
<evidence type="ECO:0000256" key="4">
    <source>
        <dbReference type="ARBA" id="ARBA00023204"/>
    </source>
</evidence>
<comment type="caution">
    <text evidence="7">The sequence shown here is derived from an EMBL/GenBank/DDBJ whole genome shotgun (WGS) entry which is preliminary data.</text>
</comment>
<keyword evidence="3" id="KW-0741">SOS mutagenesis</keyword>
<dbReference type="InterPro" id="IPR025188">
    <property type="entry name" value="DUF4113"/>
</dbReference>
<dbReference type="SUPFAM" id="SSF56672">
    <property type="entry name" value="DNA/RNA polymerases"/>
    <property type="match status" value="1"/>
</dbReference>
<dbReference type="Pfam" id="PF11799">
    <property type="entry name" value="IMS_C"/>
    <property type="match status" value="1"/>
</dbReference>
<evidence type="ECO:0000313" key="8">
    <source>
        <dbReference type="Proteomes" id="UP000294963"/>
    </source>
</evidence>
<comment type="similarity">
    <text evidence="1">Belongs to the DNA polymerase type-Y family.</text>
</comment>
<protein>
    <submittedName>
        <fullName evidence="7">DNA polymerase V</fullName>
    </submittedName>
</protein>
<keyword evidence="8" id="KW-1185">Reference proteome</keyword>
<dbReference type="InterPro" id="IPR050116">
    <property type="entry name" value="DNA_polymerase-Y"/>
</dbReference>
<dbReference type="EMBL" id="SLVJ01000013">
    <property type="protein sequence ID" value="TCM66443.1"/>
    <property type="molecule type" value="Genomic_DNA"/>
</dbReference>
<accession>A0A4R1Y317</accession>
<reference evidence="7 8" key="1">
    <citation type="submission" date="2019-03" db="EMBL/GenBank/DDBJ databases">
        <title>Genomic analyses of the natural microbiome of Caenorhabditis elegans.</title>
        <authorList>
            <person name="Samuel B."/>
        </authorList>
    </citation>
    <scope>NUCLEOTIDE SEQUENCE [LARGE SCALE GENOMIC DNA]</scope>
    <source>
        <strain evidence="7 8">JUb89</strain>
    </source>
</reference>
<gene>
    <name evidence="7" type="ORF">EC844_11343</name>
</gene>
<dbReference type="Pfam" id="PF00817">
    <property type="entry name" value="IMS"/>
    <property type="match status" value="1"/>
</dbReference>
<evidence type="ECO:0000259" key="6">
    <source>
        <dbReference type="PROSITE" id="PS50173"/>
    </source>
</evidence>
<dbReference type="Pfam" id="PF13438">
    <property type="entry name" value="DUF4113"/>
    <property type="match status" value="1"/>
</dbReference>
<sequence>MNTLYEQQYFALIDINNCYVSCERLFDPTLIGKAVVVLSNNDGCVVSRSNEAKALNIGMAVPWHEVQAVQRAGVQVRSSNYALYGDMSQRFFQVLEQHFDPADLEPYSIDECFIALTAYVPCFDVEQYCRELIQTIERWLGLPCCIGIGYSKTQAKLANHFAKKRTGFQSVCNLTELDLCSYEALLMETDVAEIWGIGAKTSKQLASYGIQNCYDLTFANEHHLIKPFSVLMARCIRELKGQSCISLQDPDMPSQRILSSRSFASPLLDLHLIKQALVFHLNRAHQRLSKQQQLCAVVHVSLYEKLAYAPYKKAISQALGLEYATDDILVLTATAMSQVNVLFKENIKYVKVAIMFSALHPKAQHIDDLWQPVELIQQRETLMQSMAEMKQRFGPDCIQVGYYSDSSAWKMRQKFRSPRYTTCTHELLVIDDSHMQIKNENE</sequence>
<evidence type="ECO:0000256" key="2">
    <source>
        <dbReference type="ARBA" id="ARBA00022763"/>
    </source>
</evidence>
<dbReference type="GO" id="GO:0003887">
    <property type="term" value="F:DNA-directed DNA polymerase activity"/>
    <property type="evidence" value="ECO:0007669"/>
    <property type="project" value="TreeGrafter"/>
</dbReference>
<dbReference type="OrthoDB" id="9808813at2"/>
<evidence type="ECO:0000256" key="5">
    <source>
        <dbReference type="ARBA" id="ARBA00023236"/>
    </source>
</evidence>
<dbReference type="GO" id="GO:0003684">
    <property type="term" value="F:damaged DNA binding"/>
    <property type="evidence" value="ECO:0007669"/>
    <property type="project" value="InterPro"/>
</dbReference>
<dbReference type="GO" id="GO:0042276">
    <property type="term" value="P:error-prone translesion synthesis"/>
    <property type="evidence" value="ECO:0007669"/>
    <property type="project" value="TreeGrafter"/>
</dbReference>
<dbReference type="InterPro" id="IPR043128">
    <property type="entry name" value="Rev_trsase/Diguanyl_cyclase"/>
</dbReference>
<dbReference type="Gene3D" id="3.30.70.270">
    <property type="match status" value="1"/>
</dbReference>
<dbReference type="PANTHER" id="PTHR11076:SF34">
    <property type="entry name" value="PROTEIN UMUC"/>
    <property type="match status" value="1"/>
</dbReference>
<dbReference type="Gene3D" id="3.40.1170.60">
    <property type="match status" value="1"/>
</dbReference>
<dbReference type="PANTHER" id="PTHR11076">
    <property type="entry name" value="DNA REPAIR POLYMERASE UMUC / TRANSFERASE FAMILY MEMBER"/>
    <property type="match status" value="1"/>
</dbReference>
<feature type="domain" description="UmuC" evidence="6">
    <location>
        <begin position="10"/>
        <end position="198"/>
    </location>
</feature>
<proteinExistence type="inferred from homology"/>
<name>A0A4R1Y317_ACICA</name>
<dbReference type="CDD" id="cd01700">
    <property type="entry name" value="PolY_Pol_V_umuC"/>
    <property type="match status" value="1"/>
</dbReference>
<keyword evidence="5" id="KW-0742">SOS response</keyword>
<dbReference type="GO" id="GO:0006281">
    <property type="term" value="P:DNA repair"/>
    <property type="evidence" value="ECO:0007669"/>
    <property type="project" value="UniProtKB-KW"/>
</dbReference>
<dbReference type="GO" id="GO:0005829">
    <property type="term" value="C:cytosol"/>
    <property type="evidence" value="ECO:0007669"/>
    <property type="project" value="TreeGrafter"/>
</dbReference>
<dbReference type="Gene3D" id="1.10.150.20">
    <property type="entry name" value="5' to 3' exonuclease, C-terminal subdomain"/>
    <property type="match status" value="1"/>
</dbReference>
<dbReference type="InterPro" id="IPR043502">
    <property type="entry name" value="DNA/RNA_pol_sf"/>
</dbReference>
<evidence type="ECO:0000313" key="7">
    <source>
        <dbReference type="EMBL" id="TCM66443.1"/>
    </source>
</evidence>
<dbReference type="InterPro" id="IPR017961">
    <property type="entry name" value="DNA_pol_Y-fam_little_finger"/>
</dbReference>
<dbReference type="InterPro" id="IPR001126">
    <property type="entry name" value="UmuC"/>
</dbReference>
<keyword evidence="4" id="KW-0234">DNA repair</keyword>
<dbReference type="PROSITE" id="PS50173">
    <property type="entry name" value="UMUC"/>
    <property type="match status" value="1"/>
</dbReference>